<comment type="caution">
    <text evidence="3">The sequence shown here is derived from an EMBL/GenBank/DDBJ whole genome shotgun (WGS) entry which is preliminary data.</text>
</comment>
<evidence type="ECO:0000313" key="3">
    <source>
        <dbReference type="EMBL" id="KAF5391747.1"/>
    </source>
</evidence>
<accession>A0A8H5MF72</accession>
<dbReference type="AlphaFoldDB" id="A0A8H5MF72"/>
<feature type="region of interest" description="Disordered" evidence="2">
    <location>
        <begin position="1"/>
        <end position="41"/>
    </location>
</feature>
<protein>
    <submittedName>
        <fullName evidence="3">Uncharacterized protein</fullName>
    </submittedName>
</protein>
<dbReference type="EMBL" id="JAACJN010000008">
    <property type="protein sequence ID" value="KAF5391747.1"/>
    <property type="molecule type" value="Genomic_DNA"/>
</dbReference>
<evidence type="ECO:0000256" key="1">
    <source>
        <dbReference type="SAM" id="Coils"/>
    </source>
</evidence>
<sequence length="231" mass="26549">MSTRLASFKGPSTPTASPVQRRQPSSSAPSTPARLSESTHHRKLRSLLQELRAATQTWDDLVLIDGLKAGKSLVDARTELDNALASAPDRLPRKRLIGPKLEFMDQRILELDSVLKKLQKQFRKMTAVMENLEVLVIDAHKTKGCQWVEQEPLWTTWSLDKFATTIPEILIPYHRALERHTAIVNMLRSHSVSFEQSRHAISEWAEQSWLEECDWQAKWEDLCSVEVDRWD</sequence>
<name>A0A8H5MF72_9AGAR</name>
<dbReference type="Proteomes" id="UP000518752">
    <property type="component" value="Unassembled WGS sequence"/>
</dbReference>
<feature type="coiled-coil region" evidence="1">
    <location>
        <begin position="101"/>
        <end position="135"/>
    </location>
</feature>
<gene>
    <name evidence="3" type="ORF">D9757_001750</name>
</gene>
<feature type="compositionally biased region" description="Polar residues" evidence="2">
    <location>
        <begin position="1"/>
        <end position="30"/>
    </location>
</feature>
<evidence type="ECO:0000256" key="2">
    <source>
        <dbReference type="SAM" id="MobiDB-lite"/>
    </source>
</evidence>
<organism evidence="3 4">
    <name type="scientific">Collybiopsis confluens</name>
    <dbReference type="NCBI Taxonomy" id="2823264"/>
    <lineage>
        <taxon>Eukaryota</taxon>
        <taxon>Fungi</taxon>
        <taxon>Dikarya</taxon>
        <taxon>Basidiomycota</taxon>
        <taxon>Agaricomycotina</taxon>
        <taxon>Agaricomycetes</taxon>
        <taxon>Agaricomycetidae</taxon>
        <taxon>Agaricales</taxon>
        <taxon>Marasmiineae</taxon>
        <taxon>Omphalotaceae</taxon>
        <taxon>Collybiopsis</taxon>
    </lineage>
</organism>
<dbReference type="OrthoDB" id="17066at2759"/>
<proteinExistence type="predicted"/>
<evidence type="ECO:0000313" key="4">
    <source>
        <dbReference type="Proteomes" id="UP000518752"/>
    </source>
</evidence>
<reference evidence="3 4" key="1">
    <citation type="journal article" date="2020" name="ISME J.">
        <title>Uncovering the hidden diversity of litter-decomposition mechanisms in mushroom-forming fungi.</title>
        <authorList>
            <person name="Floudas D."/>
            <person name="Bentzer J."/>
            <person name="Ahren D."/>
            <person name="Johansson T."/>
            <person name="Persson P."/>
            <person name="Tunlid A."/>
        </authorList>
    </citation>
    <scope>NUCLEOTIDE SEQUENCE [LARGE SCALE GENOMIC DNA]</scope>
    <source>
        <strain evidence="3 4">CBS 406.79</strain>
    </source>
</reference>
<keyword evidence="1" id="KW-0175">Coiled coil</keyword>
<keyword evidence="4" id="KW-1185">Reference proteome</keyword>